<comment type="caution">
    <text evidence="2">The sequence shown here is derived from an EMBL/GenBank/DDBJ whole genome shotgun (WGS) entry which is preliminary data.</text>
</comment>
<dbReference type="InterPro" id="IPR036397">
    <property type="entry name" value="RNaseH_sf"/>
</dbReference>
<dbReference type="InterPro" id="IPR047655">
    <property type="entry name" value="Transpos_IS630-like"/>
</dbReference>
<reference evidence="2" key="1">
    <citation type="submission" date="2019-10" db="EMBL/GenBank/DDBJ databases">
        <title>Conservation and host-specific expression of non-tandemly repeated heterogenous ribosome RNA gene in arbuscular mycorrhizal fungi.</title>
        <authorList>
            <person name="Maeda T."/>
            <person name="Kobayashi Y."/>
            <person name="Nakagawa T."/>
            <person name="Ezawa T."/>
            <person name="Yamaguchi K."/>
            <person name="Bino T."/>
            <person name="Nishimoto Y."/>
            <person name="Shigenobu S."/>
            <person name="Kawaguchi M."/>
        </authorList>
    </citation>
    <scope>NUCLEOTIDE SEQUENCE</scope>
    <source>
        <strain evidence="2">HR1</strain>
    </source>
</reference>
<dbReference type="InterPro" id="IPR012337">
    <property type="entry name" value="RNaseH-like_sf"/>
</dbReference>
<dbReference type="InterPro" id="IPR038717">
    <property type="entry name" value="Tc1-like_DDE_dom"/>
</dbReference>
<dbReference type="InterPro" id="IPR036388">
    <property type="entry name" value="WH-like_DNA-bd_sf"/>
</dbReference>
<dbReference type="Proteomes" id="UP000615446">
    <property type="component" value="Unassembled WGS sequence"/>
</dbReference>
<dbReference type="Pfam" id="PF13384">
    <property type="entry name" value="HTH_23"/>
    <property type="match status" value="1"/>
</dbReference>
<dbReference type="PANTHER" id="PTHR46564">
    <property type="entry name" value="TRANSPOSASE"/>
    <property type="match status" value="1"/>
</dbReference>
<keyword evidence="2" id="KW-0238">DNA-binding</keyword>
<dbReference type="SUPFAM" id="SSF53098">
    <property type="entry name" value="Ribonuclease H-like"/>
    <property type="match status" value="1"/>
</dbReference>
<dbReference type="NCBIfam" id="NF033545">
    <property type="entry name" value="transpos_IS630"/>
    <property type="match status" value="1"/>
</dbReference>
<keyword evidence="2" id="KW-0371">Homeobox</keyword>
<evidence type="ECO:0000313" key="2">
    <source>
        <dbReference type="EMBL" id="GES90560.1"/>
    </source>
</evidence>
<dbReference type="Gene3D" id="3.30.420.10">
    <property type="entry name" value="Ribonuclease H-like superfamily/Ribonuclease H"/>
    <property type="match status" value="1"/>
</dbReference>
<dbReference type="OrthoDB" id="2266637at2759"/>
<proteinExistence type="predicted"/>
<gene>
    <name evidence="2" type="ORF">RCL2_001740000</name>
</gene>
<dbReference type="SUPFAM" id="SSF46689">
    <property type="entry name" value="Homeodomain-like"/>
    <property type="match status" value="1"/>
</dbReference>
<dbReference type="AlphaFoldDB" id="A0A8H3QRW3"/>
<organism evidence="2 3">
    <name type="scientific">Rhizophagus clarus</name>
    <dbReference type="NCBI Taxonomy" id="94130"/>
    <lineage>
        <taxon>Eukaryota</taxon>
        <taxon>Fungi</taxon>
        <taxon>Fungi incertae sedis</taxon>
        <taxon>Mucoromycota</taxon>
        <taxon>Glomeromycotina</taxon>
        <taxon>Glomeromycetes</taxon>
        <taxon>Glomerales</taxon>
        <taxon>Glomeraceae</taxon>
        <taxon>Rhizophagus</taxon>
    </lineage>
</organism>
<protein>
    <submittedName>
        <fullName evidence="2">Homeodomain-like protein</fullName>
    </submittedName>
</protein>
<dbReference type="Pfam" id="PF13358">
    <property type="entry name" value="DDE_3"/>
    <property type="match status" value="1"/>
</dbReference>
<dbReference type="Gene3D" id="1.10.10.10">
    <property type="entry name" value="Winged helix-like DNA-binding domain superfamily/Winged helix DNA-binding domain"/>
    <property type="match status" value="1"/>
</dbReference>
<name>A0A8H3QRW3_9GLOM</name>
<evidence type="ECO:0000259" key="1">
    <source>
        <dbReference type="Pfam" id="PF13358"/>
    </source>
</evidence>
<dbReference type="EMBL" id="BLAL01000194">
    <property type="protein sequence ID" value="GES90560.1"/>
    <property type="molecule type" value="Genomic_DNA"/>
</dbReference>
<feature type="domain" description="Tc1-like transposase DDE" evidence="1">
    <location>
        <begin position="145"/>
        <end position="286"/>
    </location>
</feature>
<dbReference type="PANTHER" id="PTHR46564:SF1">
    <property type="entry name" value="TRANSPOSASE"/>
    <property type="match status" value="1"/>
</dbReference>
<dbReference type="GO" id="GO:0003677">
    <property type="term" value="F:DNA binding"/>
    <property type="evidence" value="ECO:0007669"/>
    <property type="project" value="UniProtKB-KW"/>
</dbReference>
<dbReference type="InterPro" id="IPR009057">
    <property type="entry name" value="Homeodomain-like_sf"/>
</dbReference>
<accession>A0A8H3QRW3</accession>
<sequence length="381" mass="44433">MTHAFNEDLKWRIVFLYYNGHNCKKIAELLYISKTTVKKVLQIYMRWGAVVDLWKKPPGRNKTLTQDDIKILQELVKDKIDWYLDELVGELEVRIGKLVSIPTLWRSLVYCKISRKKLHCVTYKWNELLRSTFIAKVGREYKPEQLIFMDETSKDECTLSRGYGYSLKNTFATKKNVFVRGVQYTILPALLLQGIIAVDIMEGSYTKKRFKEFIILNVVPQMNAYPSEYSVLVLDNARIHHDKDLIEYIEFFGERVEFLPPYSPNFNPIESSFSVIKSFLQKYRDFVNSCSDLRYPLLIAYTQITSNIAAKFFEDSIYIIANFPVPSDSSNLAKNSLREGAAYFGKDNGEFVELFMFEFCMNEAICGGIAKKRASYWNLDW</sequence>
<evidence type="ECO:0000313" key="3">
    <source>
        <dbReference type="Proteomes" id="UP000615446"/>
    </source>
</evidence>